<feature type="domain" description="C-type lectin" evidence="3">
    <location>
        <begin position="176"/>
        <end position="292"/>
    </location>
</feature>
<dbReference type="GO" id="GO:0030246">
    <property type="term" value="F:carbohydrate binding"/>
    <property type="evidence" value="ECO:0000318"/>
    <property type="project" value="GO_Central"/>
</dbReference>
<feature type="compositionally biased region" description="Low complexity" evidence="1">
    <location>
        <begin position="369"/>
        <end position="439"/>
    </location>
</feature>
<dbReference type="InParanoid" id="B3RWA5"/>
<feature type="domain" description="C-type lectin" evidence="3">
    <location>
        <begin position="40"/>
        <end position="157"/>
    </location>
</feature>
<dbReference type="Gene3D" id="3.10.100.10">
    <property type="entry name" value="Mannose-Binding Protein A, subunit A"/>
    <property type="match status" value="2"/>
</dbReference>
<dbReference type="GO" id="GO:0038187">
    <property type="term" value="F:pattern recognition receptor activity"/>
    <property type="evidence" value="ECO:0000318"/>
    <property type="project" value="GO_Central"/>
</dbReference>
<dbReference type="OrthoDB" id="10059571at2759"/>
<organism evidence="4 5">
    <name type="scientific">Trichoplax adhaerens</name>
    <name type="common">Trichoplax reptans</name>
    <dbReference type="NCBI Taxonomy" id="10228"/>
    <lineage>
        <taxon>Eukaryota</taxon>
        <taxon>Metazoa</taxon>
        <taxon>Placozoa</taxon>
        <taxon>Uniplacotomia</taxon>
        <taxon>Trichoplacea</taxon>
        <taxon>Trichoplacidae</taxon>
        <taxon>Trichoplax</taxon>
    </lineage>
</organism>
<feature type="chain" id="PRO_5002797006" description="C-type lectin domain-containing protein" evidence="2">
    <location>
        <begin position="22"/>
        <end position="547"/>
    </location>
</feature>
<dbReference type="PANTHER" id="PTHR22801">
    <property type="entry name" value="LITHOSTATHINE"/>
    <property type="match status" value="1"/>
</dbReference>
<dbReference type="PROSITE" id="PS50041">
    <property type="entry name" value="C_TYPE_LECTIN_2"/>
    <property type="match status" value="2"/>
</dbReference>
<dbReference type="Pfam" id="PF00059">
    <property type="entry name" value="Lectin_C"/>
    <property type="match status" value="2"/>
</dbReference>
<sequence length="547" mass="60239">MASKSYPCFTLFLLQFCVVFGLPSSMEKFWIRTDNEVNTCYHVSSFQYNFFTAQIYCQSVGGSLAILDTYDKQTSFAKMYYNHLGLDADIWIGLHNLYSSELNYYELRWMNGQLIDFTNIIPHESNNTAELCCTMRYQFNHTWYYDNCMNSRNFACQKGTLLLQCIATDCTVDFQYENRAFTLYGTNLGYDDSRSDCQGKGGDLAIVNEEAISKVLNATLPLNLHLWIGLRDIHNVNSPFQFIWVNDTVAISYVNWGLIGPNTDDCVVVTPFSGTYKWVNYPCTSSVYRLCEKEASPISPITSQPTAVATIPSTTDGVTTFESTTSESTTEGSTILESTTSESTTGGSTTLESTTSELGTVQSTTSEFGTEQSTTSLSGTSESITTESATSESTTSASTSELGTTESTTTGSETSGSTAVELSTSESTSSGSESTTVTTEELELGSNSSDLVTLVPTTSDYGQVLIRYYSYVKEVIQVGALTVQSSYRMVGIPTTKILQPIMSWSGISRHQCAFYCTRNLICSHFDYNSSIIFTTDISLCTLYSVKA</sequence>
<proteinExistence type="predicted"/>
<dbReference type="GO" id="GO:0006955">
    <property type="term" value="P:immune response"/>
    <property type="evidence" value="ECO:0000318"/>
    <property type="project" value="GO_Central"/>
</dbReference>
<dbReference type="InterPro" id="IPR001304">
    <property type="entry name" value="C-type_lectin-like"/>
</dbReference>
<dbReference type="InterPro" id="IPR016186">
    <property type="entry name" value="C-type_lectin-like/link_sf"/>
</dbReference>
<keyword evidence="5" id="KW-1185">Reference proteome</keyword>
<evidence type="ECO:0000259" key="3">
    <source>
        <dbReference type="PROSITE" id="PS50041"/>
    </source>
</evidence>
<dbReference type="HOGENOM" id="CLU_498154_0_0_1"/>
<feature type="compositionally biased region" description="Low complexity" evidence="1">
    <location>
        <begin position="319"/>
        <end position="360"/>
    </location>
</feature>
<dbReference type="PANTHER" id="PTHR22801:SF63">
    <property type="entry name" value="C-TYPE LECTIN DOMAIN-CONTAINING PROTEIN"/>
    <property type="match status" value="1"/>
</dbReference>
<gene>
    <name evidence="4" type="ORF">TRIADDRAFT_56679</name>
</gene>
<dbReference type="SMART" id="SM00034">
    <property type="entry name" value="CLECT"/>
    <property type="match status" value="2"/>
</dbReference>
<dbReference type="InterPro" id="IPR016187">
    <property type="entry name" value="CTDL_fold"/>
</dbReference>
<dbReference type="AlphaFoldDB" id="B3RWA5"/>
<evidence type="ECO:0000313" key="5">
    <source>
        <dbReference type="Proteomes" id="UP000009022"/>
    </source>
</evidence>
<reference evidence="4 5" key="1">
    <citation type="journal article" date="2008" name="Nature">
        <title>The Trichoplax genome and the nature of placozoans.</title>
        <authorList>
            <person name="Srivastava M."/>
            <person name="Begovic E."/>
            <person name="Chapman J."/>
            <person name="Putnam N.H."/>
            <person name="Hellsten U."/>
            <person name="Kawashima T."/>
            <person name="Kuo A."/>
            <person name="Mitros T."/>
            <person name="Salamov A."/>
            <person name="Carpenter M.L."/>
            <person name="Signorovitch A.Y."/>
            <person name="Moreno M.A."/>
            <person name="Kamm K."/>
            <person name="Grimwood J."/>
            <person name="Schmutz J."/>
            <person name="Shapiro H."/>
            <person name="Grigoriev I.V."/>
            <person name="Buss L.W."/>
            <person name="Schierwater B."/>
            <person name="Dellaporta S.L."/>
            <person name="Rokhsar D.S."/>
        </authorList>
    </citation>
    <scope>NUCLEOTIDE SEQUENCE [LARGE SCALE GENOMIC DNA]</scope>
    <source>
        <strain evidence="4 5">Grell-BS-1999</strain>
    </source>
</reference>
<name>B3RWA5_TRIAD</name>
<evidence type="ECO:0000256" key="2">
    <source>
        <dbReference type="SAM" id="SignalP"/>
    </source>
</evidence>
<evidence type="ECO:0000313" key="4">
    <source>
        <dbReference type="EMBL" id="EDV24658.1"/>
    </source>
</evidence>
<dbReference type="Proteomes" id="UP000009022">
    <property type="component" value="Unassembled WGS sequence"/>
</dbReference>
<dbReference type="GO" id="GO:0009897">
    <property type="term" value="C:external side of plasma membrane"/>
    <property type="evidence" value="ECO:0000318"/>
    <property type="project" value="GO_Central"/>
</dbReference>
<dbReference type="GeneID" id="6754205"/>
<dbReference type="KEGG" id="tad:TRIADDRAFT_56679"/>
<feature type="signal peptide" evidence="2">
    <location>
        <begin position="1"/>
        <end position="21"/>
    </location>
</feature>
<protein>
    <recommendedName>
        <fullName evidence="3">C-type lectin domain-containing protein</fullName>
    </recommendedName>
</protein>
<feature type="region of interest" description="Disordered" evidence="1">
    <location>
        <begin position="311"/>
        <end position="443"/>
    </location>
</feature>
<dbReference type="CDD" id="cd00037">
    <property type="entry name" value="CLECT"/>
    <property type="match status" value="2"/>
</dbReference>
<dbReference type="CTD" id="6754205"/>
<dbReference type="SUPFAM" id="SSF56436">
    <property type="entry name" value="C-type lectin-like"/>
    <property type="match status" value="2"/>
</dbReference>
<dbReference type="InterPro" id="IPR050801">
    <property type="entry name" value="Ca-Dep_Lectins_ImmuneDev"/>
</dbReference>
<dbReference type="OMA" id="ANEDYWI"/>
<evidence type="ECO:0000256" key="1">
    <source>
        <dbReference type="SAM" id="MobiDB-lite"/>
    </source>
</evidence>
<dbReference type="RefSeq" id="XP_002112548.1">
    <property type="nucleotide sequence ID" value="XM_002112512.1"/>
</dbReference>
<keyword evidence="2" id="KW-0732">Signal</keyword>
<dbReference type="eggNOG" id="KOG4297">
    <property type="taxonomic scope" value="Eukaryota"/>
</dbReference>
<accession>B3RWA5</accession>
<dbReference type="PhylomeDB" id="B3RWA5"/>
<dbReference type="EMBL" id="DS985245">
    <property type="protein sequence ID" value="EDV24658.1"/>
    <property type="molecule type" value="Genomic_DNA"/>
</dbReference>